<dbReference type="PANTHER" id="PTHR11276">
    <property type="entry name" value="DNA POLYMERASE TYPE-X FAMILY MEMBER"/>
    <property type="match status" value="1"/>
</dbReference>
<feature type="compositionally biased region" description="Low complexity" evidence="8">
    <location>
        <begin position="1130"/>
        <end position="1139"/>
    </location>
</feature>
<dbReference type="InterPro" id="IPR002008">
    <property type="entry name" value="DNA_pol_X_beta-like"/>
</dbReference>
<feature type="region of interest" description="Disordered" evidence="8">
    <location>
        <begin position="94"/>
        <end position="199"/>
    </location>
</feature>
<feature type="compositionally biased region" description="Basic and acidic residues" evidence="8">
    <location>
        <begin position="1101"/>
        <end position="1117"/>
    </location>
</feature>
<dbReference type="PRINTS" id="PR00869">
    <property type="entry name" value="DNAPOLX"/>
</dbReference>
<dbReference type="PROSITE" id="PS50172">
    <property type="entry name" value="BRCT"/>
    <property type="match status" value="1"/>
</dbReference>
<dbReference type="InterPro" id="IPR029398">
    <property type="entry name" value="PolB_thumb"/>
</dbReference>
<dbReference type="InterPro" id="IPR022312">
    <property type="entry name" value="DNA_pol_X"/>
</dbReference>
<dbReference type="Pfam" id="PF14791">
    <property type="entry name" value="DNA_pol_B_thumb"/>
    <property type="match status" value="1"/>
</dbReference>
<dbReference type="InterPro" id="IPR001810">
    <property type="entry name" value="F-box_dom"/>
</dbReference>
<dbReference type="InterPro" id="IPR010996">
    <property type="entry name" value="HHH_MUS81"/>
</dbReference>
<feature type="region of interest" description="Disordered" evidence="8">
    <location>
        <begin position="233"/>
        <end position="266"/>
    </location>
</feature>
<dbReference type="Gene3D" id="3.30.210.10">
    <property type="entry name" value="DNA polymerase, thumb domain"/>
    <property type="match status" value="1"/>
</dbReference>
<evidence type="ECO:0000259" key="10">
    <source>
        <dbReference type="PROSITE" id="PS50181"/>
    </source>
</evidence>
<name>A0A8H3UB55_VENIN</name>
<dbReference type="Gene3D" id="1.10.150.20">
    <property type="entry name" value="5' to 3' exonuclease, C-terminal subdomain"/>
    <property type="match status" value="1"/>
</dbReference>
<dbReference type="GO" id="GO:0006303">
    <property type="term" value="P:double-strand break repair via nonhomologous end joining"/>
    <property type="evidence" value="ECO:0007669"/>
    <property type="project" value="TreeGrafter"/>
</dbReference>
<keyword evidence="2" id="KW-0808">Transferase</keyword>
<sequence length="1238" mass="138326">MTSSPAPSSPTLRGSSPPVEELDFSHFPPIFVLSAHLSTDDLHDTEDQLQDHGAVVTYDINEAKLVIGKVGTKKRAQFELRSRGLWTEEAVSLAVQDSDSGEAEPRKKKARPSTPKQEAKPIRTPRSDSSTESETECREPGTREVIPGAKPASSIGNDTRETTPVLHESNARPGDGQAISGNIASNKRNRPSTAPELAEQTDNVRVLKLQWLEDSFAQRKVLDTQRYTIYEGTTVKSPPRSGDSSHRQVPFPLAPSKTSPKSQHNLADKPYFPTILERARGDTGGASQITHPSPVAQGARRFGNRGTSSQSMLKATHQPPARLLEMTTSEYDGSDSDMPKAPEWVQKNLMYSCQRSTPANPPNESFIEALKKIRLARLLIGDEIGVRAYSTFIAAVAAYPYAINNPREILRLPGCNVKLANLWIEWKNFGLVKEAEDTENDEILKGLKLFYDIWGVDTDDVIEYGWKDLNRVQQIGLKYYEEFKLGIPRAEVESIAAKVREHAVKVRDEGIELMVVGGYRRGKAESGDVDIIVSHRDLQKTAGLVSDIVASLETDGWITHTLTLSLTSTKRGQSTLPLKSVDVASHGVGFDTLDKALVVWQDPTWQNMESDLAKDPQAKNPNVHRRVDIIISPWRTVGCAITGWSGGTTFERDLRRFARATKGWKFDSSGVRDRSTGEVVDLEGPEGVSGDMIAAEKAVFEGMVCRLVSIHVNTFTTFSLRVFLVGHDTVEMVRNSKFPKLPTEYGRSRYKRALPTLNTVPAELFDDIVSRLNDEDLFQLRRVSKPISKKCFHVFAKRFLEQMVWKVAELVHTGHYYAKSDTIDKTIAGLELLPDLVQGVKHLTLEFGAGKPLPQTEGEIELPGAKIAADVNVLYNLRSLSFDGVFKSRKTDIGTGALKNEEVFHQNGHEAFFDKLQLPQLEHFAIKNSDNVQLDHFLTMLVRHRKTLKTVELIRVTLTPGVKSKQQNQAVWIRLLDTARCLRPDTTMTITAPRVFKNISKKDKRALNQNGGWYGNKVEVCFKSVEDEKDGGSIHILAGEYQGHVGLHYFSQPGHLHKSLEYLIRNYKQLLTLKEVEDAGATYKKHLDGEKQPKQHIGGKVGEKSSRVRDRRDDATSRHGTPSESGTSRTLTDTVFDSTTTPTWAPDGSLLSASSSIEYHVIQHPLPQRPYLSLRQTAKNTFGIESPEQEKRRSKKRVPRRRIGNHGNEYGFNRSEMRIIELEEDALHFISKKSSKKG</sequence>
<evidence type="ECO:0000259" key="9">
    <source>
        <dbReference type="PROSITE" id="PS50172"/>
    </source>
</evidence>
<dbReference type="Proteomes" id="UP000433883">
    <property type="component" value="Unassembled WGS sequence"/>
</dbReference>
<evidence type="ECO:0000256" key="7">
    <source>
        <dbReference type="ARBA" id="ARBA00049244"/>
    </source>
</evidence>
<dbReference type="GO" id="GO:0003677">
    <property type="term" value="F:DNA binding"/>
    <property type="evidence" value="ECO:0007669"/>
    <property type="project" value="InterPro"/>
</dbReference>
<dbReference type="PROSITE" id="PS50181">
    <property type="entry name" value="FBOX"/>
    <property type="match status" value="1"/>
</dbReference>
<dbReference type="Pfam" id="PF14716">
    <property type="entry name" value="HHH_8"/>
    <property type="match status" value="1"/>
</dbReference>
<dbReference type="Gene3D" id="3.30.460.10">
    <property type="entry name" value="Beta Polymerase, domain 2"/>
    <property type="match status" value="1"/>
</dbReference>
<dbReference type="GO" id="GO:0005634">
    <property type="term" value="C:nucleus"/>
    <property type="evidence" value="ECO:0007669"/>
    <property type="project" value="TreeGrafter"/>
</dbReference>
<accession>A0A8H3UB55</accession>
<dbReference type="InterPro" id="IPR028207">
    <property type="entry name" value="DNA_pol_B_palm_palm"/>
</dbReference>
<feature type="domain" description="BRCT" evidence="9">
    <location>
        <begin position="148"/>
        <end position="229"/>
    </location>
</feature>
<dbReference type="InterPro" id="IPR002054">
    <property type="entry name" value="DNA-dir_DNA_pol_X"/>
</dbReference>
<evidence type="ECO:0000256" key="3">
    <source>
        <dbReference type="ARBA" id="ARBA00022695"/>
    </source>
</evidence>
<dbReference type="Pfam" id="PF14792">
    <property type="entry name" value="DNA_pol_B_palm"/>
    <property type="match status" value="1"/>
</dbReference>
<protein>
    <recommendedName>
        <fullName evidence="1">DNA-directed DNA polymerase</fullName>
        <ecNumber evidence="1">2.7.7.7</ecNumber>
    </recommendedName>
</protein>
<evidence type="ECO:0000313" key="12">
    <source>
        <dbReference type="Proteomes" id="UP000433883"/>
    </source>
</evidence>
<comment type="caution">
    <text evidence="11">The sequence shown here is derived from an EMBL/GenBank/DDBJ whole genome shotgun (WGS) entry which is preliminary data.</text>
</comment>
<dbReference type="SUPFAM" id="SSF81301">
    <property type="entry name" value="Nucleotidyltransferase"/>
    <property type="match status" value="1"/>
</dbReference>
<evidence type="ECO:0000256" key="4">
    <source>
        <dbReference type="ARBA" id="ARBA00022763"/>
    </source>
</evidence>
<dbReference type="SUPFAM" id="SSF47802">
    <property type="entry name" value="DNA polymerase beta, N-terminal domain-like"/>
    <property type="match status" value="1"/>
</dbReference>
<feature type="region of interest" description="Disordered" evidence="8">
    <location>
        <begin position="1"/>
        <end position="21"/>
    </location>
</feature>
<dbReference type="PRINTS" id="PR00870">
    <property type="entry name" value="DNAPOLXBETA"/>
</dbReference>
<reference evidence="11 12" key="1">
    <citation type="submission" date="2019-11" db="EMBL/GenBank/DDBJ databases">
        <title>Venturia inaequalis Genome Resource.</title>
        <authorList>
            <person name="Lichtner F.J."/>
        </authorList>
    </citation>
    <scope>NUCLEOTIDE SEQUENCE [LARGE SCALE GENOMIC DNA]</scope>
    <source>
        <strain evidence="11">Bline_iso_100314</strain>
    </source>
</reference>
<keyword evidence="3" id="KW-0548">Nucleotidyltransferase</keyword>
<dbReference type="PANTHER" id="PTHR11276:SF29">
    <property type="entry name" value="DNA POLYMERASE TYPE-X FAMILY PROTEIN POL4"/>
    <property type="match status" value="1"/>
</dbReference>
<gene>
    <name evidence="11" type="ORF">BLS_007616</name>
</gene>
<evidence type="ECO:0000256" key="6">
    <source>
        <dbReference type="ARBA" id="ARBA00023204"/>
    </source>
</evidence>
<dbReference type="InterPro" id="IPR001357">
    <property type="entry name" value="BRCT_dom"/>
</dbReference>
<feature type="compositionally biased region" description="Polar residues" evidence="8">
    <location>
        <begin position="256"/>
        <end position="265"/>
    </location>
</feature>
<proteinExistence type="predicted"/>
<dbReference type="InterPro" id="IPR043519">
    <property type="entry name" value="NT_sf"/>
</dbReference>
<evidence type="ECO:0000256" key="1">
    <source>
        <dbReference type="ARBA" id="ARBA00012417"/>
    </source>
</evidence>
<feature type="region of interest" description="Disordered" evidence="8">
    <location>
        <begin position="1088"/>
        <end position="1139"/>
    </location>
</feature>
<dbReference type="AlphaFoldDB" id="A0A8H3UB55"/>
<dbReference type="InterPro" id="IPR027421">
    <property type="entry name" value="DNA_pol_lamdba_lyase_dom_sf"/>
</dbReference>
<organism evidence="11 12">
    <name type="scientific">Venturia inaequalis</name>
    <name type="common">Apple scab fungus</name>
    <dbReference type="NCBI Taxonomy" id="5025"/>
    <lineage>
        <taxon>Eukaryota</taxon>
        <taxon>Fungi</taxon>
        <taxon>Dikarya</taxon>
        <taxon>Ascomycota</taxon>
        <taxon>Pezizomycotina</taxon>
        <taxon>Dothideomycetes</taxon>
        <taxon>Pleosporomycetidae</taxon>
        <taxon>Venturiales</taxon>
        <taxon>Venturiaceae</taxon>
        <taxon>Venturia</taxon>
    </lineage>
</organism>
<feature type="region of interest" description="Disordered" evidence="8">
    <location>
        <begin position="1180"/>
        <end position="1209"/>
    </location>
</feature>
<dbReference type="Gene3D" id="1.10.150.110">
    <property type="entry name" value="DNA polymerase beta, N-terminal domain-like"/>
    <property type="match status" value="1"/>
</dbReference>
<dbReference type="SMART" id="SM00483">
    <property type="entry name" value="POLXc"/>
    <property type="match status" value="1"/>
</dbReference>
<feature type="compositionally biased region" description="Polar residues" evidence="8">
    <location>
        <begin position="1118"/>
        <end position="1129"/>
    </location>
</feature>
<feature type="compositionally biased region" description="Basic residues" evidence="8">
    <location>
        <begin position="1192"/>
        <end position="1204"/>
    </location>
</feature>
<evidence type="ECO:0000313" key="11">
    <source>
        <dbReference type="EMBL" id="KAE9965494.1"/>
    </source>
</evidence>
<dbReference type="FunFam" id="1.10.150.110:FF:000005">
    <property type="entry name" value="DNA polymerase POL4"/>
    <property type="match status" value="1"/>
</dbReference>
<dbReference type="GO" id="GO:0003887">
    <property type="term" value="F:DNA-directed DNA polymerase activity"/>
    <property type="evidence" value="ECO:0007669"/>
    <property type="project" value="UniProtKB-KW"/>
</dbReference>
<feature type="domain" description="F-box" evidence="10">
    <location>
        <begin position="754"/>
        <end position="798"/>
    </location>
</feature>
<dbReference type="FunFam" id="3.30.210.10:FF:000005">
    <property type="entry name" value="DNA polymerase IV"/>
    <property type="match status" value="1"/>
</dbReference>
<dbReference type="EMBL" id="WNWQ01000604">
    <property type="protein sequence ID" value="KAE9965494.1"/>
    <property type="molecule type" value="Genomic_DNA"/>
</dbReference>
<evidence type="ECO:0000256" key="2">
    <source>
        <dbReference type="ARBA" id="ARBA00022679"/>
    </source>
</evidence>
<comment type="catalytic activity">
    <reaction evidence="7">
        <text>DNA(n) + a 2'-deoxyribonucleoside 5'-triphosphate = DNA(n+1) + diphosphate</text>
        <dbReference type="Rhea" id="RHEA:22508"/>
        <dbReference type="Rhea" id="RHEA-COMP:17339"/>
        <dbReference type="Rhea" id="RHEA-COMP:17340"/>
        <dbReference type="ChEBI" id="CHEBI:33019"/>
        <dbReference type="ChEBI" id="CHEBI:61560"/>
        <dbReference type="ChEBI" id="CHEBI:173112"/>
        <dbReference type="EC" id="2.7.7.7"/>
    </reaction>
</comment>
<keyword evidence="4" id="KW-0227">DNA damage</keyword>
<evidence type="ECO:0000256" key="8">
    <source>
        <dbReference type="SAM" id="MobiDB-lite"/>
    </source>
</evidence>
<dbReference type="SUPFAM" id="SSF81585">
    <property type="entry name" value="PsbU/PolX domain-like"/>
    <property type="match status" value="1"/>
</dbReference>
<feature type="region of interest" description="Disordered" evidence="8">
    <location>
        <begin position="282"/>
        <end position="320"/>
    </location>
</feature>
<keyword evidence="5" id="KW-0239">DNA-directed DNA polymerase</keyword>
<dbReference type="InterPro" id="IPR037160">
    <property type="entry name" value="DNA_Pol_thumb_sf"/>
</dbReference>
<feature type="compositionally biased region" description="Polar residues" evidence="8">
    <location>
        <begin position="1"/>
        <end position="14"/>
    </location>
</feature>
<evidence type="ECO:0000256" key="5">
    <source>
        <dbReference type="ARBA" id="ARBA00022932"/>
    </source>
</evidence>
<dbReference type="EC" id="2.7.7.7" evidence="1"/>
<keyword evidence="6" id="KW-0234">DNA repair</keyword>